<dbReference type="EMBL" id="AP019860">
    <property type="protein sequence ID" value="BBM83258.1"/>
    <property type="molecule type" value="Genomic_DNA"/>
</dbReference>
<dbReference type="RefSeq" id="WP_151967466.1">
    <property type="nucleotide sequence ID" value="NZ_AP019860.1"/>
</dbReference>
<sequence length="163" mass="18619">MGFIVEVENPMEKVSLFKMQGELDAQAVDTFIENIQVAFDQGSCYFILEAKNLKQVSRDAFANFARTILHKFQGCTFLFCSMNMILKAKIEDHANPFTFFETERGCLDFLGSHLGEFGVSSDVEKTEERCAAATVAMTIPENLRQLVEEEDRKRREKKEKDKA</sequence>
<evidence type="ECO:0000313" key="2">
    <source>
        <dbReference type="Proteomes" id="UP000326354"/>
    </source>
</evidence>
<evidence type="ECO:0008006" key="3">
    <source>
        <dbReference type="Google" id="ProtNLM"/>
    </source>
</evidence>
<keyword evidence="2" id="KW-1185">Reference proteome</keyword>
<dbReference type="KEGG" id="uam:UABAM_01609"/>
<accession>A0A5S9F2A3</accession>
<dbReference type="AlphaFoldDB" id="A0A5S9F2A3"/>
<proteinExistence type="predicted"/>
<protein>
    <recommendedName>
        <fullName evidence="3">STAS domain-containing protein</fullName>
    </recommendedName>
</protein>
<name>A0A5S9F2A3_UABAM</name>
<reference evidence="1 2" key="1">
    <citation type="submission" date="2019-08" db="EMBL/GenBank/DDBJ databases">
        <title>Complete genome sequence of Candidatus Uab amorphum.</title>
        <authorList>
            <person name="Shiratori T."/>
            <person name="Suzuki S."/>
            <person name="Kakizawa Y."/>
            <person name="Ishida K."/>
        </authorList>
    </citation>
    <scope>NUCLEOTIDE SEQUENCE [LARGE SCALE GENOMIC DNA]</scope>
    <source>
        <strain evidence="1 2">SRT547</strain>
    </source>
</reference>
<organism evidence="1 2">
    <name type="scientific">Uabimicrobium amorphum</name>
    <dbReference type="NCBI Taxonomy" id="2596890"/>
    <lineage>
        <taxon>Bacteria</taxon>
        <taxon>Pseudomonadati</taxon>
        <taxon>Planctomycetota</taxon>
        <taxon>Candidatus Uabimicrobiia</taxon>
        <taxon>Candidatus Uabimicrobiales</taxon>
        <taxon>Candidatus Uabimicrobiaceae</taxon>
        <taxon>Candidatus Uabimicrobium</taxon>
    </lineage>
</organism>
<dbReference type="Proteomes" id="UP000326354">
    <property type="component" value="Chromosome"/>
</dbReference>
<evidence type="ECO:0000313" key="1">
    <source>
        <dbReference type="EMBL" id="BBM83258.1"/>
    </source>
</evidence>
<gene>
    <name evidence="1" type="ORF">UABAM_01609</name>
</gene>